<proteinExistence type="predicted"/>
<evidence type="ECO:0008006" key="3">
    <source>
        <dbReference type="Google" id="ProtNLM"/>
    </source>
</evidence>
<keyword evidence="2" id="KW-1185">Reference proteome</keyword>
<sequence length="100" mass="10321">MTTIVLAMYLVAGALHGVCDLDVTNSSSKSVISLAEKGAGHSDKGSLPDHHCHGCFSVSVPAPVVAAVALMPTVKVVPTLQLERRGLPPGIDPPPPKFLT</sequence>
<reference evidence="1 2" key="1">
    <citation type="submission" date="2015-09" db="EMBL/GenBank/DDBJ databases">
        <title>Draft Genome Sequence of Bradyrhizobium manausense Strain BR 3351T, a Novel Symbiotic Nitrogen-Fixing Alphaproteobacterium Isolated from Brazilian Amazon Rain Forest.</title>
        <authorList>
            <person name="De Araujo J.L."/>
            <person name="Zilli J.E."/>
        </authorList>
    </citation>
    <scope>NUCLEOTIDE SEQUENCE [LARGE SCALE GENOMIC DNA]</scope>
    <source>
        <strain evidence="1 2">BR3351</strain>
    </source>
</reference>
<comment type="caution">
    <text evidence="1">The sequence shown here is derived from an EMBL/GenBank/DDBJ whole genome shotgun (WGS) entry which is preliminary data.</text>
</comment>
<name>A0A0R3E3F2_9BRAD</name>
<dbReference type="AlphaFoldDB" id="A0A0R3E3F2"/>
<dbReference type="STRING" id="989370.AOQ71_04640"/>
<dbReference type="EMBL" id="LJYG01000023">
    <property type="protein sequence ID" value="KRQ16728.1"/>
    <property type="molecule type" value="Genomic_DNA"/>
</dbReference>
<organism evidence="1 2">
    <name type="scientific">Bradyrhizobium manausense</name>
    <dbReference type="NCBI Taxonomy" id="989370"/>
    <lineage>
        <taxon>Bacteria</taxon>
        <taxon>Pseudomonadati</taxon>
        <taxon>Pseudomonadota</taxon>
        <taxon>Alphaproteobacteria</taxon>
        <taxon>Hyphomicrobiales</taxon>
        <taxon>Nitrobacteraceae</taxon>
        <taxon>Bradyrhizobium</taxon>
    </lineage>
</organism>
<accession>A0A0R3E3F2</accession>
<evidence type="ECO:0000313" key="2">
    <source>
        <dbReference type="Proteomes" id="UP000051936"/>
    </source>
</evidence>
<evidence type="ECO:0000313" key="1">
    <source>
        <dbReference type="EMBL" id="KRQ16728.1"/>
    </source>
</evidence>
<gene>
    <name evidence="1" type="ORF">AOQ71_04640</name>
</gene>
<dbReference type="Proteomes" id="UP000051936">
    <property type="component" value="Unassembled WGS sequence"/>
</dbReference>
<protein>
    <recommendedName>
        <fullName evidence="3">DUF2946 domain-containing protein</fullName>
    </recommendedName>
</protein>
<dbReference type="OrthoDB" id="8141282at2"/>